<evidence type="ECO:0000313" key="3">
    <source>
        <dbReference type="Proteomes" id="UP000234474"/>
    </source>
</evidence>
<dbReference type="GeneID" id="36533279"/>
<organism evidence="2 3">
    <name type="scientific">Aspergillus novofumigatus (strain IBT 16806)</name>
    <dbReference type="NCBI Taxonomy" id="1392255"/>
    <lineage>
        <taxon>Eukaryota</taxon>
        <taxon>Fungi</taxon>
        <taxon>Dikarya</taxon>
        <taxon>Ascomycota</taxon>
        <taxon>Pezizomycotina</taxon>
        <taxon>Eurotiomycetes</taxon>
        <taxon>Eurotiomycetidae</taxon>
        <taxon>Eurotiales</taxon>
        <taxon>Aspergillaceae</taxon>
        <taxon>Aspergillus</taxon>
        <taxon>Aspergillus subgen. Fumigati</taxon>
    </lineage>
</organism>
<sequence>MDVLKFYLEYIWKALGQPGALSVPVGQTLPALAVVRGPGDKKVTPSSNRTTCQIMINNITYYSFCRKPYHMDSECFNKNPRLKDQKKDGKGQRSKLSNPQTSTRKPLKRHPPTDNEDDDIAGPRDPKWPTLMATKVSREDINKAFRKDVKGNFALFNHIPSIMATKTFPIHNAWIVNSGCARHISTMDPG</sequence>
<keyword evidence="3" id="KW-1185">Reference proteome</keyword>
<dbReference type="EMBL" id="MSZS01000011">
    <property type="protein sequence ID" value="PKX89081.1"/>
    <property type="molecule type" value="Genomic_DNA"/>
</dbReference>
<dbReference type="AlphaFoldDB" id="A0A2I1BUV6"/>
<protein>
    <submittedName>
        <fullName evidence="2">Uncharacterized protein</fullName>
    </submittedName>
</protein>
<evidence type="ECO:0000256" key="1">
    <source>
        <dbReference type="SAM" id="MobiDB-lite"/>
    </source>
</evidence>
<comment type="caution">
    <text evidence="2">The sequence shown here is derived from an EMBL/GenBank/DDBJ whole genome shotgun (WGS) entry which is preliminary data.</text>
</comment>
<evidence type="ECO:0000313" key="2">
    <source>
        <dbReference type="EMBL" id="PKX89081.1"/>
    </source>
</evidence>
<accession>A0A2I1BUV6</accession>
<dbReference type="VEuPathDB" id="FungiDB:P174DRAFT_435780"/>
<dbReference type="Proteomes" id="UP000234474">
    <property type="component" value="Unassembled WGS sequence"/>
</dbReference>
<feature type="region of interest" description="Disordered" evidence="1">
    <location>
        <begin position="76"/>
        <end position="130"/>
    </location>
</feature>
<dbReference type="OrthoDB" id="4498251at2759"/>
<dbReference type="RefSeq" id="XP_024677676.1">
    <property type="nucleotide sequence ID" value="XM_024825954.1"/>
</dbReference>
<proteinExistence type="predicted"/>
<dbReference type="STRING" id="1392255.A0A2I1BUV6"/>
<name>A0A2I1BUV6_ASPN1</name>
<feature type="compositionally biased region" description="Basic and acidic residues" evidence="1">
    <location>
        <begin position="76"/>
        <end position="91"/>
    </location>
</feature>
<feature type="compositionally biased region" description="Polar residues" evidence="1">
    <location>
        <begin position="94"/>
        <end position="104"/>
    </location>
</feature>
<gene>
    <name evidence="2" type="ORF">P174DRAFT_435780</name>
</gene>
<reference evidence="3" key="1">
    <citation type="journal article" date="2018" name="Proc. Natl. Acad. Sci. U.S.A.">
        <title>Linking secondary metabolites to gene clusters through genome sequencing of six diverse Aspergillus species.</title>
        <authorList>
            <person name="Kaerboelling I."/>
            <person name="Vesth T.C."/>
            <person name="Frisvad J.C."/>
            <person name="Nybo J.L."/>
            <person name="Theobald S."/>
            <person name="Kuo A."/>
            <person name="Bowyer P."/>
            <person name="Matsuda Y."/>
            <person name="Mondo S."/>
            <person name="Lyhne E.K."/>
            <person name="Kogle M.E."/>
            <person name="Clum A."/>
            <person name="Lipzen A."/>
            <person name="Salamov A."/>
            <person name="Ngan C.Y."/>
            <person name="Daum C."/>
            <person name="Chiniquy J."/>
            <person name="Barry K."/>
            <person name="LaButti K."/>
            <person name="Haridas S."/>
            <person name="Simmons B.A."/>
            <person name="Magnuson J.K."/>
            <person name="Mortensen U.H."/>
            <person name="Larsen T.O."/>
            <person name="Grigoriev I.V."/>
            <person name="Baker S.E."/>
            <person name="Andersen M.R."/>
        </authorList>
    </citation>
    <scope>NUCLEOTIDE SEQUENCE [LARGE SCALE GENOMIC DNA]</scope>
    <source>
        <strain evidence="3">IBT 16806</strain>
    </source>
</reference>